<sequence length="84" mass="9034">MDEVSPSNEGKDLGGGSGGADDLSAVAMAAAAGLSWRPRQLAFSPYDTVNKVQALRVVVRRPLVARLTKDFVETYQLCNPHTFI</sequence>
<reference evidence="1 2" key="1">
    <citation type="journal article" date="2023" name="G3 (Bethesda)">
        <title>A haplotype-resolved chromosome-scale genome for Quercus rubra L. provides insights into the genetics of adaptive traits for red oak species.</title>
        <authorList>
            <person name="Kapoor B."/>
            <person name="Jenkins J."/>
            <person name="Schmutz J."/>
            <person name="Zhebentyayeva T."/>
            <person name="Kuelheim C."/>
            <person name="Coggeshall M."/>
            <person name="Heim C."/>
            <person name="Lasky J.R."/>
            <person name="Leites L."/>
            <person name="Islam-Faridi N."/>
            <person name="Romero-Severson J."/>
            <person name="DeLeo V.L."/>
            <person name="Lucas S.M."/>
            <person name="Lazic D."/>
            <person name="Gailing O."/>
            <person name="Carlson J."/>
            <person name="Staton M."/>
        </authorList>
    </citation>
    <scope>NUCLEOTIDE SEQUENCE [LARGE SCALE GENOMIC DNA]</scope>
    <source>
        <strain evidence="1">Pseudo-F2</strain>
    </source>
</reference>
<protein>
    <submittedName>
        <fullName evidence="1">Uncharacterized protein</fullName>
    </submittedName>
</protein>
<accession>A0AAN7IH77</accession>
<evidence type="ECO:0000313" key="1">
    <source>
        <dbReference type="EMBL" id="KAK4572072.1"/>
    </source>
</evidence>
<organism evidence="1 2">
    <name type="scientific">Quercus rubra</name>
    <name type="common">Northern red oak</name>
    <name type="synonym">Quercus borealis</name>
    <dbReference type="NCBI Taxonomy" id="3512"/>
    <lineage>
        <taxon>Eukaryota</taxon>
        <taxon>Viridiplantae</taxon>
        <taxon>Streptophyta</taxon>
        <taxon>Embryophyta</taxon>
        <taxon>Tracheophyta</taxon>
        <taxon>Spermatophyta</taxon>
        <taxon>Magnoliopsida</taxon>
        <taxon>eudicotyledons</taxon>
        <taxon>Gunneridae</taxon>
        <taxon>Pentapetalae</taxon>
        <taxon>rosids</taxon>
        <taxon>fabids</taxon>
        <taxon>Fagales</taxon>
        <taxon>Fagaceae</taxon>
        <taxon>Quercus</taxon>
    </lineage>
</organism>
<name>A0AAN7IH77_QUERU</name>
<dbReference type="Proteomes" id="UP001324115">
    <property type="component" value="Unassembled WGS sequence"/>
</dbReference>
<proteinExistence type="predicted"/>
<keyword evidence="2" id="KW-1185">Reference proteome</keyword>
<dbReference type="EMBL" id="JAXUIC010000009">
    <property type="protein sequence ID" value="KAK4572072.1"/>
    <property type="molecule type" value="Genomic_DNA"/>
</dbReference>
<gene>
    <name evidence="1" type="ORF">RGQ29_030476</name>
</gene>
<dbReference type="AlphaFoldDB" id="A0AAN7IH77"/>
<evidence type="ECO:0000313" key="2">
    <source>
        <dbReference type="Proteomes" id="UP001324115"/>
    </source>
</evidence>
<comment type="caution">
    <text evidence="1">The sequence shown here is derived from an EMBL/GenBank/DDBJ whole genome shotgun (WGS) entry which is preliminary data.</text>
</comment>